<protein>
    <recommendedName>
        <fullName evidence="4">NmrA-like domain-containing protein</fullName>
    </recommendedName>
</protein>
<comment type="caution">
    <text evidence="2">The sequence shown here is derived from an EMBL/GenBank/DDBJ whole genome shotgun (WGS) entry which is preliminary data.</text>
</comment>
<dbReference type="Proteomes" id="UP001385951">
    <property type="component" value="Unassembled WGS sequence"/>
</dbReference>
<proteinExistence type="predicted"/>
<dbReference type="InterPro" id="IPR036291">
    <property type="entry name" value="NAD(P)-bd_dom_sf"/>
</dbReference>
<evidence type="ECO:0000256" key="1">
    <source>
        <dbReference type="SAM" id="SignalP"/>
    </source>
</evidence>
<feature type="chain" id="PRO_5043765769" description="NmrA-like domain-containing protein" evidence="1">
    <location>
        <begin position="20"/>
        <end position="124"/>
    </location>
</feature>
<dbReference type="SUPFAM" id="SSF51735">
    <property type="entry name" value="NAD(P)-binding Rossmann-fold domains"/>
    <property type="match status" value="1"/>
</dbReference>
<accession>A0AAW0FNE4</accession>
<evidence type="ECO:0000313" key="3">
    <source>
        <dbReference type="Proteomes" id="UP001385951"/>
    </source>
</evidence>
<dbReference type="AlphaFoldDB" id="A0AAW0FNE4"/>
<evidence type="ECO:0000313" key="2">
    <source>
        <dbReference type="EMBL" id="KAK7679038.1"/>
    </source>
</evidence>
<dbReference type="EMBL" id="JASBNA010000064">
    <property type="protein sequence ID" value="KAK7679038.1"/>
    <property type="molecule type" value="Genomic_DNA"/>
</dbReference>
<dbReference type="Gene3D" id="3.40.50.720">
    <property type="entry name" value="NAD(P)-binding Rossmann-like Domain"/>
    <property type="match status" value="1"/>
</dbReference>
<name>A0AAW0FNE4_9APHY</name>
<evidence type="ECO:0008006" key="4">
    <source>
        <dbReference type="Google" id="ProtNLM"/>
    </source>
</evidence>
<keyword evidence="3" id="KW-1185">Reference proteome</keyword>
<sequence length="124" mass="13524">MRSVHVSFSLQIFLWSVRRLIPLLIRLPSLILDIPGTMTSEETTVLLIGATEYVGGTVLSHLLPRLEAANIQITVLLRSSEKAELLQALGVITVIIPTDGIDQLRTLASLAHIVLSMVGLHILP</sequence>
<organism evidence="2 3">
    <name type="scientific">Cerrena zonata</name>
    <dbReference type="NCBI Taxonomy" id="2478898"/>
    <lineage>
        <taxon>Eukaryota</taxon>
        <taxon>Fungi</taxon>
        <taxon>Dikarya</taxon>
        <taxon>Basidiomycota</taxon>
        <taxon>Agaricomycotina</taxon>
        <taxon>Agaricomycetes</taxon>
        <taxon>Polyporales</taxon>
        <taxon>Cerrenaceae</taxon>
        <taxon>Cerrena</taxon>
    </lineage>
</organism>
<reference evidence="2 3" key="1">
    <citation type="submission" date="2022-09" db="EMBL/GenBank/DDBJ databases">
        <authorList>
            <person name="Palmer J.M."/>
        </authorList>
    </citation>
    <scope>NUCLEOTIDE SEQUENCE [LARGE SCALE GENOMIC DNA]</scope>
    <source>
        <strain evidence="2 3">DSM 7382</strain>
    </source>
</reference>
<keyword evidence="1" id="KW-0732">Signal</keyword>
<gene>
    <name evidence="2" type="ORF">QCA50_017982</name>
</gene>
<feature type="signal peptide" evidence="1">
    <location>
        <begin position="1"/>
        <end position="19"/>
    </location>
</feature>